<evidence type="ECO:0000256" key="6">
    <source>
        <dbReference type="ARBA" id="ARBA00022884"/>
    </source>
</evidence>
<dbReference type="Pfam" id="PF07927">
    <property type="entry name" value="HicA_toxin"/>
    <property type="match status" value="1"/>
</dbReference>
<keyword evidence="3" id="KW-0540">Nuclease</keyword>
<evidence type="ECO:0000256" key="2">
    <source>
        <dbReference type="ARBA" id="ARBA00022649"/>
    </source>
</evidence>
<dbReference type="InterPro" id="IPR012933">
    <property type="entry name" value="HicA_mRNA_interferase"/>
</dbReference>
<dbReference type="GO" id="GO:0003729">
    <property type="term" value="F:mRNA binding"/>
    <property type="evidence" value="ECO:0007669"/>
    <property type="project" value="InterPro"/>
</dbReference>
<evidence type="ECO:0000256" key="1">
    <source>
        <dbReference type="ARBA" id="ARBA00006620"/>
    </source>
</evidence>
<keyword evidence="4" id="KW-0255">Endonuclease</keyword>
<organism evidence="8 9">
    <name type="scientific">Pseudomonas syringae</name>
    <dbReference type="NCBI Taxonomy" id="317"/>
    <lineage>
        <taxon>Bacteria</taxon>
        <taxon>Pseudomonadati</taxon>
        <taxon>Pseudomonadota</taxon>
        <taxon>Gammaproteobacteria</taxon>
        <taxon>Pseudomonadales</taxon>
        <taxon>Pseudomonadaceae</taxon>
        <taxon>Pseudomonas</taxon>
    </lineage>
</organism>
<evidence type="ECO:0000256" key="4">
    <source>
        <dbReference type="ARBA" id="ARBA00022759"/>
    </source>
</evidence>
<evidence type="ECO:0000256" key="5">
    <source>
        <dbReference type="ARBA" id="ARBA00022801"/>
    </source>
</evidence>
<keyword evidence="6" id="KW-0694">RNA-binding</keyword>
<evidence type="ECO:0000313" key="9">
    <source>
        <dbReference type="Proteomes" id="UP000629611"/>
    </source>
</evidence>
<dbReference type="EMBL" id="JAEIKK010000001">
    <property type="protein sequence ID" value="MBI6711659.1"/>
    <property type="molecule type" value="Genomic_DNA"/>
</dbReference>
<keyword evidence="5" id="KW-0378">Hydrolase</keyword>
<keyword evidence="7" id="KW-0346">Stress response</keyword>
<dbReference type="GO" id="GO:0016787">
    <property type="term" value="F:hydrolase activity"/>
    <property type="evidence" value="ECO:0007669"/>
    <property type="project" value="UniProtKB-KW"/>
</dbReference>
<evidence type="ECO:0000256" key="7">
    <source>
        <dbReference type="ARBA" id="ARBA00023016"/>
    </source>
</evidence>
<accession>A0AAW4DU68</accession>
<evidence type="ECO:0000313" key="8">
    <source>
        <dbReference type="EMBL" id="MBI6711659.1"/>
    </source>
</evidence>
<dbReference type="Proteomes" id="UP000629611">
    <property type="component" value="Unassembled WGS sequence"/>
</dbReference>
<dbReference type="Gene3D" id="3.30.920.30">
    <property type="entry name" value="Hypothetical protein"/>
    <property type="match status" value="1"/>
</dbReference>
<evidence type="ECO:0000256" key="3">
    <source>
        <dbReference type="ARBA" id="ARBA00022722"/>
    </source>
</evidence>
<dbReference type="GO" id="GO:0004519">
    <property type="term" value="F:endonuclease activity"/>
    <property type="evidence" value="ECO:0007669"/>
    <property type="project" value="UniProtKB-KW"/>
</dbReference>
<dbReference type="SUPFAM" id="SSF54786">
    <property type="entry name" value="YcfA/nrd intein domain"/>
    <property type="match status" value="1"/>
</dbReference>
<keyword evidence="2" id="KW-1277">Toxin-antitoxin system</keyword>
<sequence length="80" mass="8932">MARLAPLNCRQVKAGLKALGFEIRPSSGTSHEKWVKTGENTRWIVTVDCPKAPFSNDLTKSMAKQAGMSTKEFHLFCSKY</sequence>
<proteinExistence type="inferred from homology"/>
<comment type="similarity">
    <text evidence="1">Belongs to the HicA mRNA interferase family.</text>
</comment>
<reference evidence="8" key="1">
    <citation type="submission" date="2020-12" db="EMBL/GenBank/DDBJ databases">
        <title>Comparative genomic insights into the epidemiology and virulence of plant pathogenic Pseudomonads from Turkey.</title>
        <authorList>
            <person name="Dillon M."/>
            <person name="Ruiz-Bedoya T."/>
            <person name="Bendalovic-Torma C."/>
            <person name="Guttman K.M."/>
            <person name="Kwak H."/>
            <person name="Middleton M.A."/>
            <person name="Wang P.W."/>
            <person name="Horuz S."/>
            <person name="Aysan Y."/>
            <person name="Guttman D.S."/>
        </authorList>
    </citation>
    <scope>NUCLEOTIDE SEQUENCE</scope>
    <source>
        <strain evidence="8">CT_2_2</strain>
    </source>
</reference>
<protein>
    <submittedName>
        <fullName evidence="8">Type II toxin-antitoxin system HicA family toxin</fullName>
    </submittedName>
</protein>
<dbReference type="RefSeq" id="WP_080552968.1">
    <property type="nucleotide sequence ID" value="NZ_CP034558.1"/>
</dbReference>
<gene>
    <name evidence="8" type="ORF">YA0595_00485</name>
</gene>
<comment type="caution">
    <text evidence="8">The sequence shown here is derived from an EMBL/GenBank/DDBJ whole genome shotgun (WGS) entry which is preliminary data.</text>
</comment>
<dbReference type="AlphaFoldDB" id="A0AAW4DU68"/>
<name>A0AAW4DU68_PSESX</name>
<dbReference type="InterPro" id="IPR038570">
    <property type="entry name" value="HicA_sf"/>
</dbReference>